<accession>A0A2H3U7B6</accession>
<gene>
    <name evidence="1" type="ORF">FRV6_16908</name>
</gene>
<dbReference type="Proteomes" id="UP000219369">
    <property type="component" value="Unassembled WGS sequence"/>
</dbReference>
<sequence length="140" mass="16052">MATLDPSPASATEDSLEFFFTFLPQNDQRINGPAVFKYQYKVFKNPDGSLQSLETVPETTYIREEGSDRMVNDKDQLDITLYVREGQYAIANVGQGCFKFRKLTAKDEPVESFELDIRFQIQNMLQGQGKRGNLTIPWQK</sequence>
<reference evidence="2" key="1">
    <citation type="submission" date="2016-09" db="EMBL/GenBank/DDBJ databases">
        <authorList>
            <person name="Guldener U."/>
        </authorList>
    </citation>
    <scope>NUCLEOTIDE SEQUENCE [LARGE SCALE GENOMIC DNA]</scope>
    <source>
        <strain evidence="2">V64-1</strain>
    </source>
</reference>
<protein>
    <submittedName>
        <fullName evidence="1">Uncharacterized protein</fullName>
    </submittedName>
</protein>
<evidence type="ECO:0000313" key="2">
    <source>
        <dbReference type="Proteomes" id="UP000219369"/>
    </source>
</evidence>
<organism evidence="1 2">
    <name type="scientific">Fusarium oxysporum</name>
    <name type="common">Fusarium vascular wilt</name>
    <dbReference type="NCBI Taxonomy" id="5507"/>
    <lineage>
        <taxon>Eukaryota</taxon>
        <taxon>Fungi</taxon>
        <taxon>Dikarya</taxon>
        <taxon>Ascomycota</taxon>
        <taxon>Pezizomycotina</taxon>
        <taxon>Sordariomycetes</taxon>
        <taxon>Hypocreomycetidae</taxon>
        <taxon>Hypocreales</taxon>
        <taxon>Nectriaceae</taxon>
        <taxon>Fusarium</taxon>
        <taxon>Fusarium oxysporum species complex</taxon>
    </lineage>
</organism>
<proteinExistence type="predicted"/>
<dbReference type="AlphaFoldDB" id="A0A2H3U7B6"/>
<evidence type="ECO:0000313" key="1">
    <source>
        <dbReference type="EMBL" id="SCO92780.1"/>
    </source>
</evidence>
<dbReference type="EMBL" id="FMJY01000013">
    <property type="protein sequence ID" value="SCO92780.1"/>
    <property type="molecule type" value="Genomic_DNA"/>
</dbReference>
<name>A0A2H3U7B6_FUSOX</name>